<evidence type="ECO:0008006" key="4">
    <source>
        <dbReference type="Google" id="ProtNLM"/>
    </source>
</evidence>
<organism evidence="2 3">
    <name type="scientific">Corallococcus coralloides</name>
    <name type="common">Myxococcus coralloides</name>
    <dbReference type="NCBI Taxonomy" id="184914"/>
    <lineage>
        <taxon>Bacteria</taxon>
        <taxon>Pseudomonadati</taxon>
        <taxon>Myxococcota</taxon>
        <taxon>Myxococcia</taxon>
        <taxon>Myxococcales</taxon>
        <taxon>Cystobacterineae</taxon>
        <taxon>Myxococcaceae</taxon>
        <taxon>Corallococcus</taxon>
    </lineage>
</organism>
<name>A0A410RN19_CORCK</name>
<feature type="region of interest" description="Disordered" evidence="1">
    <location>
        <begin position="13"/>
        <end position="52"/>
    </location>
</feature>
<dbReference type="Pfam" id="PF04338">
    <property type="entry name" value="DUF481"/>
    <property type="match status" value="1"/>
</dbReference>
<feature type="compositionally biased region" description="Low complexity" evidence="1">
    <location>
        <begin position="24"/>
        <end position="33"/>
    </location>
</feature>
<proteinExistence type="predicted"/>
<dbReference type="Proteomes" id="UP000288758">
    <property type="component" value="Chromosome"/>
</dbReference>
<dbReference type="EMBL" id="CP034669">
    <property type="protein sequence ID" value="QAT83330.1"/>
    <property type="molecule type" value="Genomic_DNA"/>
</dbReference>
<dbReference type="AlphaFoldDB" id="A0A410RN19"/>
<protein>
    <recommendedName>
        <fullName evidence="4">DUF481 domain-containing protein</fullName>
    </recommendedName>
</protein>
<evidence type="ECO:0000313" key="2">
    <source>
        <dbReference type="EMBL" id="QAT83330.1"/>
    </source>
</evidence>
<dbReference type="RefSeq" id="WP_128795498.1">
    <property type="nucleotide sequence ID" value="NZ_CP034669.1"/>
</dbReference>
<dbReference type="InterPro" id="IPR007433">
    <property type="entry name" value="DUF481"/>
</dbReference>
<sequence length="275" mass="30191">MSPLLILFAAMAQTPSPPPDAEEASSPASVAAAAEDEDEDEEEGPWTGTAGLGASFFTGNVRTFTITGDAMAEYESPVWALTLEADGAYGNAATEDEEEREVTALTLGGWARGDYRFTRLLSAYTFLGVETDHPASLELRTEVELGAGFTLLERKKNEKELFLRTYLGAGYAKDRRFQYTPTRENLPDVTQWSPAVGLAFRYDINAYVYLREDAVLLPDIFGDTRILLDSTSKLSVDLTDRFALTTYFELQYDSAPAEGKVRTDTSLSVGAELEL</sequence>
<reference evidence="2 3" key="1">
    <citation type="submission" date="2018-12" db="EMBL/GenBank/DDBJ databases">
        <title>Complete Genome Sequence of the Corallopyronin A producing Myxobacterium Corallococcus coralloides B035.</title>
        <authorList>
            <person name="Bouhired S.M."/>
            <person name="Rupp O."/>
            <person name="Blom J."/>
            <person name="Schaeberle T.F."/>
            <person name="Kehraus S."/>
            <person name="Schiefer A."/>
            <person name="Pfarr K."/>
            <person name="Goesmann A."/>
            <person name="Hoerauf A."/>
            <person name="Koenig G.M."/>
        </authorList>
    </citation>
    <scope>NUCLEOTIDE SEQUENCE [LARGE SCALE GENOMIC DNA]</scope>
    <source>
        <strain evidence="2 3">B035</strain>
    </source>
</reference>
<gene>
    <name evidence="2" type="ORF">EJ065_1732</name>
</gene>
<accession>A0A410RN19</accession>
<evidence type="ECO:0000256" key="1">
    <source>
        <dbReference type="SAM" id="MobiDB-lite"/>
    </source>
</evidence>
<feature type="compositionally biased region" description="Acidic residues" evidence="1">
    <location>
        <begin position="34"/>
        <end position="44"/>
    </location>
</feature>
<evidence type="ECO:0000313" key="3">
    <source>
        <dbReference type="Proteomes" id="UP000288758"/>
    </source>
</evidence>